<evidence type="ECO:0000313" key="6">
    <source>
        <dbReference type="Proteomes" id="UP001569904"/>
    </source>
</evidence>
<dbReference type="PANTHER" id="PTHR23026">
    <property type="entry name" value="NADPH NITROREDUCTASE"/>
    <property type="match status" value="1"/>
</dbReference>
<dbReference type="SUPFAM" id="SSF55469">
    <property type="entry name" value="FMN-dependent nitroreductase-like"/>
    <property type="match status" value="1"/>
</dbReference>
<keyword evidence="6" id="KW-1185">Reference proteome</keyword>
<dbReference type="RefSeq" id="WP_371942415.1">
    <property type="nucleotide sequence ID" value="NZ_JAXCEH010000011.1"/>
</dbReference>
<evidence type="ECO:0000313" key="5">
    <source>
        <dbReference type="EMBL" id="MFA1555689.1"/>
    </source>
</evidence>
<dbReference type="InterPro" id="IPR029479">
    <property type="entry name" value="Nitroreductase"/>
</dbReference>
<protein>
    <submittedName>
        <fullName evidence="5">Nitroreductase family protein</fullName>
    </submittedName>
</protein>
<dbReference type="Proteomes" id="UP001569904">
    <property type="component" value="Unassembled WGS sequence"/>
</dbReference>
<dbReference type="CDD" id="cd02062">
    <property type="entry name" value="Nitro_FMN_reductase"/>
    <property type="match status" value="1"/>
</dbReference>
<evidence type="ECO:0000259" key="4">
    <source>
        <dbReference type="Pfam" id="PF00881"/>
    </source>
</evidence>
<feature type="domain" description="Nitroreductase" evidence="4">
    <location>
        <begin position="12"/>
        <end position="183"/>
    </location>
</feature>
<dbReference type="InterPro" id="IPR000415">
    <property type="entry name" value="Nitroreductase-like"/>
</dbReference>
<keyword evidence="3" id="KW-0560">Oxidoreductase</keyword>
<keyword evidence="1" id="KW-0285">Flavoprotein</keyword>
<dbReference type="PANTHER" id="PTHR23026:SF90">
    <property type="entry name" value="IODOTYROSINE DEIODINASE 1"/>
    <property type="match status" value="1"/>
</dbReference>
<dbReference type="Pfam" id="PF00881">
    <property type="entry name" value="Nitroreductase"/>
    <property type="match status" value="1"/>
</dbReference>
<gene>
    <name evidence="5" type="ORF">SM436_18530</name>
</gene>
<name>A0ABV4QYM3_9ACTN</name>
<accession>A0ABV4QYM3</accession>
<comment type="caution">
    <text evidence="5">The sequence shown here is derived from an EMBL/GenBank/DDBJ whole genome shotgun (WGS) entry which is preliminary data.</text>
</comment>
<dbReference type="Gene3D" id="3.40.109.10">
    <property type="entry name" value="NADH Oxidase"/>
    <property type="match status" value="1"/>
</dbReference>
<reference evidence="5 6" key="1">
    <citation type="submission" date="2023-11" db="EMBL/GenBank/DDBJ databases">
        <title>Actinomadura monticuli sp. nov., isolated from volcanic ash.</title>
        <authorList>
            <person name="Lee S.D."/>
            <person name="Yang H."/>
            <person name="Kim I.S."/>
        </authorList>
    </citation>
    <scope>NUCLEOTIDE SEQUENCE [LARGE SCALE GENOMIC DNA]</scope>
    <source>
        <strain evidence="5 6">DSM 45346</strain>
    </source>
</reference>
<sequence length="215" mass="23125">MDVIEAMKTTGTCRYFSDKPVPDEVLMSAFDAARFAPQGGNRQPVRWIVVRDEDRRRQLAEWYLAPWKAYLAGIGAGDIGVGALPKAVTDADHFAEHLHEVPAIVVLCAELDGLHPTDLELDRLSVVGGGSIYPTAQNFCLALRDQGVASALTTLLVHAEPQVKELLGIPDGVITAAHIAVGYPARGFPAKLTRTPVEEIVFGETYGTPISGGRP</sequence>
<proteinExistence type="predicted"/>
<evidence type="ECO:0000256" key="1">
    <source>
        <dbReference type="ARBA" id="ARBA00022630"/>
    </source>
</evidence>
<organism evidence="5 6">
    <name type="scientific">Actinomadura chokoriensis</name>
    <dbReference type="NCBI Taxonomy" id="454156"/>
    <lineage>
        <taxon>Bacteria</taxon>
        <taxon>Bacillati</taxon>
        <taxon>Actinomycetota</taxon>
        <taxon>Actinomycetes</taxon>
        <taxon>Streptosporangiales</taxon>
        <taxon>Thermomonosporaceae</taxon>
        <taxon>Actinomadura</taxon>
    </lineage>
</organism>
<keyword evidence="2" id="KW-0288">FMN</keyword>
<evidence type="ECO:0000256" key="3">
    <source>
        <dbReference type="ARBA" id="ARBA00023002"/>
    </source>
</evidence>
<dbReference type="InterPro" id="IPR050627">
    <property type="entry name" value="Nitroreductase/BluB"/>
</dbReference>
<evidence type="ECO:0000256" key="2">
    <source>
        <dbReference type="ARBA" id="ARBA00022643"/>
    </source>
</evidence>
<dbReference type="EMBL" id="JAXCEH010000011">
    <property type="protein sequence ID" value="MFA1555689.1"/>
    <property type="molecule type" value="Genomic_DNA"/>
</dbReference>